<evidence type="ECO:0000256" key="7">
    <source>
        <dbReference type="SAM" id="Phobius"/>
    </source>
</evidence>
<keyword evidence="4 7" id="KW-1133">Transmembrane helix</keyword>
<dbReference type="RefSeq" id="WP_193001471.1">
    <property type="nucleotide sequence ID" value="NZ_CP040449.1"/>
</dbReference>
<evidence type="ECO:0000313" key="10">
    <source>
        <dbReference type="Proteomes" id="UP000594034"/>
    </source>
</evidence>
<dbReference type="EMBL" id="CP040449">
    <property type="protein sequence ID" value="QFI55504.1"/>
    <property type="molecule type" value="Genomic_DNA"/>
</dbReference>
<feature type="transmembrane region" description="Helical" evidence="7">
    <location>
        <begin position="390"/>
        <end position="411"/>
    </location>
</feature>
<evidence type="ECO:0000259" key="8">
    <source>
        <dbReference type="Pfam" id="PF02706"/>
    </source>
</evidence>
<sequence length="457" mass="50419">MMTITQFFSVLLARRRLLLLVALTVLALVLAMTLLLPKRYMSEAVIAVDGGSDPVQFSSLGPVVQQNYLGTQAAIVASHATALRVVRDLRLADYPQAQERFARSGEGGDIASWLAAGLLRDLDVVPGKESNTITVRYGAVDPAFAAAIANGFVDAYRHVVIENRSGQALQSESFFKDQMVDLQRDLEQRQARLSDYQRQHGILAGSRDRIDTESQRLMELTGQVTQAEADYIAASSRVTDAQNNDNPLLAQLTLALADLRKQRSLVAERSGTRHPQYQQLNAQIAATERERAAQQGRIEAQRRQSVEAMAARLKAQQDELAQQKQRVLALKDRLAELDILQRGVDNAQRSYELVMQKWSEAAIQSNASLTNITVLQRAQPSARPVSPRPLFNLLFGTLLALGCGALASFLVELRARRVRCADDLTHSLGLPVLITLQGERSPARAPRLLLNWRGGQS</sequence>
<accession>A0A5J6WYX1</accession>
<dbReference type="KEGG" id="asim:FE240_12900"/>
<dbReference type="Pfam" id="PF02706">
    <property type="entry name" value="Wzz"/>
    <property type="match status" value="1"/>
</dbReference>
<feature type="coiled-coil region" evidence="6">
    <location>
        <begin position="179"/>
        <end position="230"/>
    </location>
</feature>
<dbReference type="AlphaFoldDB" id="A0A5J6WYX1"/>
<comment type="subcellular location">
    <subcellularLocation>
        <location evidence="1">Cell membrane</location>
        <topology evidence="1">Multi-pass membrane protein</topology>
    </subcellularLocation>
</comment>
<feature type="domain" description="Polysaccharide chain length determinant N-terminal" evidence="8">
    <location>
        <begin position="5"/>
        <end position="89"/>
    </location>
</feature>
<evidence type="ECO:0000256" key="3">
    <source>
        <dbReference type="ARBA" id="ARBA00022692"/>
    </source>
</evidence>
<gene>
    <name evidence="9" type="ORF">FE240_12900</name>
</gene>
<keyword evidence="2" id="KW-1003">Cell membrane</keyword>
<evidence type="ECO:0000313" key="9">
    <source>
        <dbReference type="EMBL" id="QFI55504.1"/>
    </source>
</evidence>
<organism evidence="9 10">
    <name type="scientific">Aeromonas simiae</name>
    <dbReference type="NCBI Taxonomy" id="218936"/>
    <lineage>
        <taxon>Bacteria</taxon>
        <taxon>Pseudomonadati</taxon>
        <taxon>Pseudomonadota</taxon>
        <taxon>Gammaproteobacteria</taxon>
        <taxon>Aeromonadales</taxon>
        <taxon>Aeromonadaceae</taxon>
        <taxon>Aeromonas</taxon>
    </lineage>
</organism>
<protein>
    <recommendedName>
        <fullName evidence="8">Polysaccharide chain length determinant N-terminal domain-containing protein</fullName>
    </recommendedName>
</protein>
<evidence type="ECO:0000256" key="2">
    <source>
        <dbReference type="ARBA" id="ARBA00022475"/>
    </source>
</evidence>
<dbReference type="InterPro" id="IPR003856">
    <property type="entry name" value="LPS_length_determ_N"/>
</dbReference>
<dbReference type="Proteomes" id="UP000594034">
    <property type="component" value="Chromosome"/>
</dbReference>
<feature type="coiled-coil region" evidence="6">
    <location>
        <begin position="277"/>
        <end position="340"/>
    </location>
</feature>
<dbReference type="GO" id="GO:0005886">
    <property type="term" value="C:plasma membrane"/>
    <property type="evidence" value="ECO:0007669"/>
    <property type="project" value="UniProtKB-SubCell"/>
</dbReference>
<keyword evidence="5 7" id="KW-0472">Membrane</keyword>
<dbReference type="PANTHER" id="PTHR32309">
    <property type="entry name" value="TYROSINE-PROTEIN KINASE"/>
    <property type="match status" value="1"/>
</dbReference>
<evidence type="ECO:0000256" key="4">
    <source>
        <dbReference type="ARBA" id="ARBA00022989"/>
    </source>
</evidence>
<evidence type="ECO:0000256" key="1">
    <source>
        <dbReference type="ARBA" id="ARBA00004651"/>
    </source>
</evidence>
<reference evidence="9 10" key="1">
    <citation type="submission" date="2019-05" db="EMBL/GenBank/DDBJ databases">
        <title>OXA-830, a novel chromosomally encoded expanded-spectrum class D beta-lactamase in Aeromonas simiae.</title>
        <authorList>
            <person name="Zhou W."/>
            <person name="Chen Q."/>
        </authorList>
    </citation>
    <scope>NUCLEOTIDE SEQUENCE [LARGE SCALE GENOMIC DNA]</scope>
    <source>
        <strain evidence="9 10">A6</strain>
    </source>
</reference>
<evidence type="ECO:0000256" key="6">
    <source>
        <dbReference type="SAM" id="Coils"/>
    </source>
</evidence>
<keyword evidence="6" id="KW-0175">Coiled coil</keyword>
<evidence type="ECO:0000256" key="5">
    <source>
        <dbReference type="ARBA" id="ARBA00023136"/>
    </source>
</evidence>
<dbReference type="GO" id="GO:0004713">
    <property type="term" value="F:protein tyrosine kinase activity"/>
    <property type="evidence" value="ECO:0007669"/>
    <property type="project" value="TreeGrafter"/>
</dbReference>
<dbReference type="PANTHER" id="PTHR32309:SF13">
    <property type="entry name" value="FERRIC ENTEROBACTIN TRANSPORT PROTEIN FEPE"/>
    <property type="match status" value="1"/>
</dbReference>
<dbReference type="InterPro" id="IPR050445">
    <property type="entry name" value="Bact_polysacc_biosynth/exp"/>
</dbReference>
<name>A0A5J6WYX1_9GAMM</name>
<proteinExistence type="predicted"/>
<keyword evidence="10" id="KW-1185">Reference proteome</keyword>
<keyword evidence="3 7" id="KW-0812">Transmembrane</keyword>